<comment type="caution">
    <text evidence="2">The sequence shown here is derived from an EMBL/GenBank/DDBJ whole genome shotgun (WGS) entry which is preliminary data.</text>
</comment>
<feature type="transmembrane region" description="Helical" evidence="1">
    <location>
        <begin position="31"/>
        <end position="49"/>
    </location>
</feature>
<evidence type="ECO:0000313" key="2">
    <source>
        <dbReference type="EMBL" id="MBB6481496.1"/>
    </source>
</evidence>
<dbReference type="EMBL" id="JACHGJ010000006">
    <property type="protein sequence ID" value="MBB6481496.1"/>
    <property type="molecule type" value="Genomic_DNA"/>
</dbReference>
<keyword evidence="1" id="KW-0812">Transmembrane</keyword>
<evidence type="ECO:0000313" key="3">
    <source>
        <dbReference type="Proteomes" id="UP000587760"/>
    </source>
</evidence>
<name>A0A841RCV8_9SPIO</name>
<organism evidence="2 3">
    <name type="scientific">Spirochaeta isovalerica</name>
    <dbReference type="NCBI Taxonomy" id="150"/>
    <lineage>
        <taxon>Bacteria</taxon>
        <taxon>Pseudomonadati</taxon>
        <taxon>Spirochaetota</taxon>
        <taxon>Spirochaetia</taxon>
        <taxon>Spirochaetales</taxon>
        <taxon>Spirochaetaceae</taxon>
        <taxon>Spirochaeta</taxon>
    </lineage>
</organism>
<proteinExistence type="predicted"/>
<gene>
    <name evidence="2" type="ORF">HNR50_003176</name>
</gene>
<dbReference type="AlphaFoldDB" id="A0A841RCV8"/>
<reference evidence="2 3" key="1">
    <citation type="submission" date="2020-08" db="EMBL/GenBank/DDBJ databases">
        <title>Genomic Encyclopedia of Type Strains, Phase IV (KMG-IV): sequencing the most valuable type-strain genomes for metagenomic binning, comparative biology and taxonomic classification.</title>
        <authorList>
            <person name="Goeker M."/>
        </authorList>
    </citation>
    <scope>NUCLEOTIDE SEQUENCE [LARGE SCALE GENOMIC DNA]</scope>
    <source>
        <strain evidence="2 3">DSM 2461</strain>
    </source>
</reference>
<dbReference type="Proteomes" id="UP000587760">
    <property type="component" value="Unassembled WGS sequence"/>
</dbReference>
<accession>A0A841RCV8</accession>
<protein>
    <submittedName>
        <fullName evidence="2">Uncharacterized protein</fullName>
    </submittedName>
</protein>
<keyword evidence="3" id="KW-1185">Reference proteome</keyword>
<sequence length="52" mass="5784">MSVKELFLPEDSRFDSVAGIDSHMKITAQDVVKSIFWVSAAVLIIAYLSKLI</sequence>
<keyword evidence="1" id="KW-1133">Transmembrane helix</keyword>
<dbReference type="RefSeq" id="WP_184747741.1">
    <property type="nucleotide sequence ID" value="NZ_JACHGJ010000006.1"/>
</dbReference>
<keyword evidence="1" id="KW-0472">Membrane</keyword>
<evidence type="ECO:0000256" key="1">
    <source>
        <dbReference type="SAM" id="Phobius"/>
    </source>
</evidence>